<reference evidence="10" key="1">
    <citation type="submission" date="2024-05" db="EMBL/GenBank/DDBJ databases">
        <title>30 novel species of actinomycetes from the DSMZ collection.</title>
        <authorList>
            <person name="Nouioui I."/>
        </authorList>
    </citation>
    <scope>NUCLEOTIDE SEQUENCE</scope>
    <source>
        <strain evidence="10">DSM 41529</strain>
    </source>
</reference>
<dbReference type="Gene3D" id="1.10.3060.10">
    <property type="entry name" value="Helical scaffold and wing domains of SecA"/>
    <property type="match status" value="1"/>
</dbReference>
<keyword evidence="3" id="KW-0547">Nucleotide-binding</keyword>
<dbReference type="Proteomes" id="UP001180754">
    <property type="component" value="Unassembled WGS sequence"/>
</dbReference>
<gene>
    <name evidence="10" type="ORF">RND15_53695</name>
</gene>
<keyword evidence="4" id="KW-0067">ATP-binding</keyword>
<sequence>LHFVGTGRHHTERLDNQLRGRAGRQGDPGSTVFFSSWEDEVVASHLDDTKLPTETDEDGRITAPKAAGLLDHAQRVAEGRLLDVHANTWRYNQLIAQQRAIIVDRRETLLRTDTARQELKDRSPERYAKLAEDL</sequence>
<evidence type="ECO:0000256" key="7">
    <source>
        <dbReference type="ARBA" id="ARBA00023010"/>
    </source>
</evidence>
<dbReference type="SUPFAM" id="SSF81886">
    <property type="entry name" value="Helical scaffold and wing domains of SecA"/>
    <property type="match status" value="1"/>
</dbReference>
<proteinExistence type="predicted"/>
<keyword evidence="2" id="KW-1003">Cell membrane</keyword>
<comment type="caution">
    <text evidence="10">The sequence shown here is derived from an EMBL/GenBank/DDBJ whole genome shotgun (WGS) entry which is preliminary data.</text>
</comment>
<dbReference type="InterPro" id="IPR014018">
    <property type="entry name" value="SecA_motor_DEAD"/>
</dbReference>
<evidence type="ECO:0000259" key="9">
    <source>
        <dbReference type="PROSITE" id="PS51196"/>
    </source>
</evidence>
<accession>A0ABU2XZU5</accession>
<dbReference type="InterPro" id="IPR044722">
    <property type="entry name" value="SecA_SF2_C"/>
</dbReference>
<dbReference type="PROSITE" id="PS51196">
    <property type="entry name" value="SECA_MOTOR_DEAD"/>
    <property type="match status" value="1"/>
</dbReference>
<protein>
    <submittedName>
        <fullName evidence="10">Accessory Sec system translocase SecA2</fullName>
    </submittedName>
</protein>
<keyword evidence="6" id="KW-1278">Translocase</keyword>
<keyword evidence="11" id="KW-1185">Reference proteome</keyword>
<evidence type="ECO:0000256" key="2">
    <source>
        <dbReference type="ARBA" id="ARBA00022475"/>
    </source>
</evidence>
<dbReference type="EMBL" id="JAVRFD010001091">
    <property type="protein sequence ID" value="MDT0551439.1"/>
    <property type="molecule type" value="Genomic_DNA"/>
</dbReference>
<keyword evidence="8" id="KW-0472">Membrane</keyword>
<dbReference type="InterPro" id="IPR027417">
    <property type="entry name" value="P-loop_NTPase"/>
</dbReference>
<evidence type="ECO:0000313" key="10">
    <source>
        <dbReference type="EMBL" id="MDT0551439.1"/>
    </source>
</evidence>
<feature type="domain" description="SecA family profile" evidence="9">
    <location>
        <begin position="1"/>
        <end position="62"/>
    </location>
</feature>
<organism evidence="10 11">
    <name type="scientific">Streptomyces lonegramiae</name>
    <dbReference type="NCBI Taxonomy" id="3075524"/>
    <lineage>
        <taxon>Bacteria</taxon>
        <taxon>Bacillati</taxon>
        <taxon>Actinomycetota</taxon>
        <taxon>Actinomycetes</taxon>
        <taxon>Kitasatosporales</taxon>
        <taxon>Streptomycetaceae</taxon>
        <taxon>Streptomyces</taxon>
    </lineage>
</organism>
<keyword evidence="1" id="KW-0813">Transport</keyword>
<evidence type="ECO:0000256" key="8">
    <source>
        <dbReference type="ARBA" id="ARBA00023136"/>
    </source>
</evidence>
<feature type="non-terminal residue" evidence="10">
    <location>
        <position position="134"/>
    </location>
</feature>
<evidence type="ECO:0000256" key="3">
    <source>
        <dbReference type="ARBA" id="ARBA00022741"/>
    </source>
</evidence>
<dbReference type="Pfam" id="PF21090">
    <property type="entry name" value="P-loop_SecA"/>
    <property type="match status" value="1"/>
</dbReference>
<evidence type="ECO:0000256" key="5">
    <source>
        <dbReference type="ARBA" id="ARBA00022927"/>
    </source>
</evidence>
<dbReference type="InterPro" id="IPR000185">
    <property type="entry name" value="SecA"/>
</dbReference>
<evidence type="ECO:0000256" key="1">
    <source>
        <dbReference type="ARBA" id="ARBA00022448"/>
    </source>
</evidence>
<dbReference type="InterPro" id="IPR036266">
    <property type="entry name" value="SecA_Wing/Scaffold_sf"/>
</dbReference>
<keyword evidence="7" id="KW-0811">Translocation</keyword>
<dbReference type="Gene3D" id="3.40.50.300">
    <property type="entry name" value="P-loop containing nucleotide triphosphate hydrolases"/>
    <property type="match status" value="1"/>
</dbReference>
<dbReference type="PANTHER" id="PTHR30612">
    <property type="entry name" value="SECA INNER MEMBRANE COMPONENT OF SEC PROTEIN SECRETION SYSTEM"/>
    <property type="match status" value="1"/>
</dbReference>
<evidence type="ECO:0000256" key="4">
    <source>
        <dbReference type="ARBA" id="ARBA00022840"/>
    </source>
</evidence>
<name>A0ABU2XZU5_9ACTN</name>
<dbReference type="PANTHER" id="PTHR30612:SF0">
    <property type="entry name" value="CHLOROPLAST PROTEIN-TRANSPORTING ATPASE"/>
    <property type="match status" value="1"/>
</dbReference>
<keyword evidence="5" id="KW-0653">Protein transport</keyword>
<feature type="non-terminal residue" evidence="10">
    <location>
        <position position="1"/>
    </location>
</feature>
<evidence type="ECO:0000313" key="11">
    <source>
        <dbReference type="Proteomes" id="UP001180754"/>
    </source>
</evidence>
<dbReference type="SUPFAM" id="SSF52540">
    <property type="entry name" value="P-loop containing nucleoside triphosphate hydrolases"/>
    <property type="match status" value="1"/>
</dbReference>
<evidence type="ECO:0000256" key="6">
    <source>
        <dbReference type="ARBA" id="ARBA00022967"/>
    </source>
</evidence>